<comment type="caution">
    <text evidence="2">The sequence shown here is derived from an EMBL/GenBank/DDBJ whole genome shotgun (WGS) entry which is preliminary data.</text>
</comment>
<accession>A0ABV9K5P5</accession>
<organism evidence="2 3">
    <name type="scientific">Falsiporphyromonas endometrii</name>
    <dbReference type="NCBI Taxonomy" id="1387297"/>
    <lineage>
        <taxon>Bacteria</taxon>
        <taxon>Pseudomonadati</taxon>
        <taxon>Bacteroidota</taxon>
        <taxon>Bacteroidia</taxon>
        <taxon>Bacteroidales</taxon>
        <taxon>Porphyromonadaceae</taxon>
        <taxon>Falsiporphyromonas</taxon>
    </lineage>
</organism>
<feature type="transmembrane region" description="Helical" evidence="1">
    <location>
        <begin position="48"/>
        <end position="69"/>
    </location>
</feature>
<keyword evidence="1" id="KW-0472">Membrane</keyword>
<name>A0ABV9K5P5_9PORP</name>
<evidence type="ECO:0000313" key="3">
    <source>
        <dbReference type="Proteomes" id="UP001596020"/>
    </source>
</evidence>
<evidence type="ECO:0000256" key="1">
    <source>
        <dbReference type="SAM" id="Phobius"/>
    </source>
</evidence>
<dbReference type="RefSeq" id="WP_380077288.1">
    <property type="nucleotide sequence ID" value="NZ_JBHSGO010000029.1"/>
</dbReference>
<dbReference type="Proteomes" id="UP001596020">
    <property type="component" value="Unassembled WGS sequence"/>
</dbReference>
<evidence type="ECO:0000313" key="2">
    <source>
        <dbReference type="EMBL" id="MFC4665291.1"/>
    </source>
</evidence>
<keyword evidence="1" id="KW-1133">Transmembrane helix</keyword>
<keyword evidence="3" id="KW-1185">Reference proteome</keyword>
<keyword evidence="1" id="KW-0812">Transmembrane</keyword>
<proteinExistence type="predicted"/>
<reference evidence="3" key="1">
    <citation type="journal article" date="2019" name="Int. J. Syst. Evol. Microbiol.">
        <title>The Global Catalogue of Microorganisms (GCM) 10K type strain sequencing project: providing services to taxonomists for standard genome sequencing and annotation.</title>
        <authorList>
            <consortium name="The Broad Institute Genomics Platform"/>
            <consortium name="The Broad Institute Genome Sequencing Center for Infectious Disease"/>
            <person name="Wu L."/>
            <person name="Ma J."/>
        </authorList>
    </citation>
    <scope>NUCLEOTIDE SEQUENCE [LARGE SCALE GENOMIC DNA]</scope>
    <source>
        <strain evidence="3">CGMCC 4.7357</strain>
    </source>
</reference>
<gene>
    <name evidence="2" type="ORF">ACFO3G_01445</name>
</gene>
<dbReference type="EMBL" id="JBHSGO010000029">
    <property type="protein sequence ID" value="MFC4665291.1"/>
    <property type="molecule type" value="Genomic_DNA"/>
</dbReference>
<sequence>MMINILFTLLLIVLLLGGIFLLEGKICLIKEAEIGDFVIIKYDLMNGLSLWAVKLVLKGLYLLNTVILVSTPKATQTTLIQLQNLNFKG</sequence>
<protein>
    <submittedName>
        <fullName evidence="2">Uncharacterized protein</fullName>
    </submittedName>
</protein>